<reference evidence="2 3" key="1">
    <citation type="journal article" date="2013" name="Antonie Van Leeuwenhoek">
        <title>Dongia rigui sp. nov., isolated from freshwater of a large wetland in Korea.</title>
        <authorList>
            <person name="Baik K.S."/>
            <person name="Hwang Y.M."/>
            <person name="Choi J.S."/>
            <person name="Kwon J."/>
            <person name="Seong C.N."/>
        </authorList>
    </citation>
    <scope>NUCLEOTIDE SEQUENCE [LARGE SCALE GENOMIC DNA]</scope>
    <source>
        <strain evidence="2 3">04SU4-P</strain>
    </source>
</reference>
<evidence type="ECO:0000313" key="2">
    <source>
        <dbReference type="EMBL" id="MDY0870805.1"/>
    </source>
</evidence>
<dbReference type="RefSeq" id="WP_320499152.1">
    <property type="nucleotide sequence ID" value="NZ_JAXCLX010000001.1"/>
</dbReference>
<keyword evidence="3" id="KW-1185">Reference proteome</keyword>
<dbReference type="Proteomes" id="UP001271769">
    <property type="component" value="Unassembled WGS sequence"/>
</dbReference>
<evidence type="ECO:0000313" key="3">
    <source>
        <dbReference type="Proteomes" id="UP001271769"/>
    </source>
</evidence>
<name>A0ABU5DU27_9PROT</name>
<comment type="caution">
    <text evidence="2">The sequence shown here is derived from an EMBL/GenBank/DDBJ whole genome shotgun (WGS) entry which is preliminary data.</text>
</comment>
<gene>
    <name evidence="2" type="ORF">SMD31_02685</name>
</gene>
<dbReference type="Pfam" id="PF13770">
    <property type="entry name" value="DUF4169"/>
    <property type="match status" value="1"/>
</dbReference>
<sequence>MAEIVNLNQFRKAKARESDQRQAAENRVRFGRNKVEKENDRRAAERRDALLSGKELEIHDSGSDASDDAKPK</sequence>
<proteinExistence type="predicted"/>
<dbReference type="InterPro" id="IPR025227">
    <property type="entry name" value="DUF4169"/>
</dbReference>
<organism evidence="2 3">
    <name type="scientific">Dongia rigui</name>
    <dbReference type="NCBI Taxonomy" id="940149"/>
    <lineage>
        <taxon>Bacteria</taxon>
        <taxon>Pseudomonadati</taxon>
        <taxon>Pseudomonadota</taxon>
        <taxon>Alphaproteobacteria</taxon>
        <taxon>Rhodospirillales</taxon>
        <taxon>Dongiaceae</taxon>
        <taxon>Dongia</taxon>
    </lineage>
</organism>
<feature type="compositionally biased region" description="Basic and acidic residues" evidence="1">
    <location>
        <begin position="15"/>
        <end position="72"/>
    </location>
</feature>
<protein>
    <submittedName>
        <fullName evidence="2">DUF4169 family protein</fullName>
    </submittedName>
</protein>
<evidence type="ECO:0000256" key="1">
    <source>
        <dbReference type="SAM" id="MobiDB-lite"/>
    </source>
</evidence>
<accession>A0ABU5DU27</accession>
<dbReference type="EMBL" id="JAXCLX010000001">
    <property type="protein sequence ID" value="MDY0870805.1"/>
    <property type="molecule type" value="Genomic_DNA"/>
</dbReference>
<feature type="region of interest" description="Disordered" evidence="1">
    <location>
        <begin position="1"/>
        <end position="72"/>
    </location>
</feature>